<dbReference type="Proteomes" id="UP001138540">
    <property type="component" value="Unassembled WGS sequence"/>
</dbReference>
<evidence type="ECO:0000256" key="2">
    <source>
        <dbReference type="SAM" id="Phobius"/>
    </source>
</evidence>
<evidence type="ECO:0008006" key="5">
    <source>
        <dbReference type="Google" id="ProtNLM"/>
    </source>
</evidence>
<feature type="compositionally biased region" description="Low complexity" evidence="1">
    <location>
        <begin position="84"/>
        <end position="103"/>
    </location>
</feature>
<sequence length="128" mass="13184">MAQKGEVRAHREELQRVQIGLVGLAAVLLIVTLANLVVQTARGDKSSNGTPVVIDESAIGIVVPNGSGSAQPSANEPLADLGVTPTADSAAAPAPQSTAPSGAVPDLEPDPRLRERMDQDADRTNSTR</sequence>
<comment type="caution">
    <text evidence="3">The sequence shown here is derived from an EMBL/GenBank/DDBJ whole genome shotgun (WGS) entry which is preliminary data.</text>
</comment>
<dbReference type="RefSeq" id="WP_014074908.1">
    <property type="nucleotide sequence ID" value="NZ_JACHKA010000001.1"/>
</dbReference>
<evidence type="ECO:0000313" key="3">
    <source>
        <dbReference type="EMBL" id="MBB5984579.1"/>
    </source>
</evidence>
<feature type="transmembrane region" description="Helical" evidence="2">
    <location>
        <begin position="17"/>
        <end position="38"/>
    </location>
</feature>
<keyword evidence="2" id="KW-0472">Membrane</keyword>
<proteinExistence type="predicted"/>
<protein>
    <recommendedName>
        <fullName evidence="5">SPOR domain-containing protein</fullName>
    </recommendedName>
</protein>
<feature type="compositionally biased region" description="Basic and acidic residues" evidence="1">
    <location>
        <begin position="109"/>
        <end position="128"/>
    </location>
</feature>
<gene>
    <name evidence="3" type="ORF">HNP60_000553</name>
</gene>
<dbReference type="EMBL" id="JACHKA010000001">
    <property type="protein sequence ID" value="MBB5984579.1"/>
    <property type="molecule type" value="Genomic_DNA"/>
</dbReference>
<reference evidence="3 4" key="1">
    <citation type="submission" date="2020-08" db="EMBL/GenBank/DDBJ databases">
        <title>Exploring microbial biodiversity for novel pathways involved in the catabolism of aromatic compounds derived from lignin.</title>
        <authorList>
            <person name="Elkins J."/>
        </authorList>
    </citation>
    <scope>NUCLEOTIDE SEQUENCE [LARGE SCALE GENOMIC DNA]</scope>
    <source>
        <strain evidence="3 4">B1D3A</strain>
    </source>
</reference>
<accession>A0ABR6NEC0</accession>
<keyword evidence="2" id="KW-1133">Transmembrane helix</keyword>
<keyword evidence="2" id="KW-0812">Transmembrane</keyword>
<organism evidence="3 4">
    <name type="scientific">Sphingobium lignivorans</name>
    <dbReference type="NCBI Taxonomy" id="2735886"/>
    <lineage>
        <taxon>Bacteria</taxon>
        <taxon>Pseudomonadati</taxon>
        <taxon>Pseudomonadota</taxon>
        <taxon>Alphaproteobacteria</taxon>
        <taxon>Sphingomonadales</taxon>
        <taxon>Sphingomonadaceae</taxon>
        <taxon>Sphingobium</taxon>
    </lineage>
</organism>
<keyword evidence="4" id="KW-1185">Reference proteome</keyword>
<evidence type="ECO:0000313" key="4">
    <source>
        <dbReference type="Proteomes" id="UP001138540"/>
    </source>
</evidence>
<feature type="region of interest" description="Disordered" evidence="1">
    <location>
        <begin position="63"/>
        <end position="128"/>
    </location>
</feature>
<name>A0ABR6NEC0_9SPHN</name>
<evidence type="ECO:0000256" key="1">
    <source>
        <dbReference type="SAM" id="MobiDB-lite"/>
    </source>
</evidence>